<sequence>MDVVSMDIDGVCGDVWSSMAGGFRTGSCGIWSRPVGLFGSYWFVIGLRMMGERDNWSHDCECSVFGLIRMMLLCIGLIKLSLEILGAIDSSS</sequence>
<keyword evidence="1" id="KW-0472">Membrane</keyword>
<evidence type="ECO:0008006" key="4">
    <source>
        <dbReference type="Google" id="ProtNLM"/>
    </source>
</evidence>
<dbReference type="Proteomes" id="UP001151760">
    <property type="component" value="Unassembled WGS sequence"/>
</dbReference>
<feature type="transmembrane region" description="Helical" evidence="1">
    <location>
        <begin position="30"/>
        <end position="50"/>
    </location>
</feature>
<gene>
    <name evidence="2" type="ORF">Tco_1113902</name>
</gene>
<comment type="caution">
    <text evidence="2">The sequence shown here is derived from an EMBL/GenBank/DDBJ whole genome shotgun (WGS) entry which is preliminary data.</text>
</comment>
<keyword evidence="1" id="KW-1133">Transmembrane helix</keyword>
<keyword evidence="1" id="KW-0812">Transmembrane</keyword>
<proteinExistence type="predicted"/>
<organism evidence="2 3">
    <name type="scientific">Tanacetum coccineum</name>
    <dbReference type="NCBI Taxonomy" id="301880"/>
    <lineage>
        <taxon>Eukaryota</taxon>
        <taxon>Viridiplantae</taxon>
        <taxon>Streptophyta</taxon>
        <taxon>Embryophyta</taxon>
        <taxon>Tracheophyta</taxon>
        <taxon>Spermatophyta</taxon>
        <taxon>Magnoliopsida</taxon>
        <taxon>eudicotyledons</taxon>
        <taxon>Gunneridae</taxon>
        <taxon>Pentapetalae</taxon>
        <taxon>asterids</taxon>
        <taxon>campanulids</taxon>
        <taxon>Asterales</taxon>
        <taxon>Asteraceae</taxon>
        <taxon>Asteroideae</taxon>
        <taxon>Anthemideae</taxon>
        <taxon>Anthemidinae</taxon>
        <taxon>Tanacetum</taxon>
    </lineage>
</organism>
<reference evidence="2" key="2">
    <citation type="submission" date="2022-01" db="EMBL/GenBank/DDBJ databases">
        <authorList>
            <person name="Yamashiro T."/>
            <person name="Shiraishi A."/>
            <person name="Satake H."/>
            <person name="Nakayama K."/>
        </authorList>
    </citation>
    <scope>NUCLEOTIDE SEQUENCE</scope>
</reference>
<evidence type="ECO:0000313" key="2">
    <source>
        <dbReference type="EMBL" id="GJU03564.1"/>
    </source>
</evidence>
<reference evidence="2" key="1">
    <citation type="journal article" date="2022" name="Int. J. Mol. Sci.">
        <title>Draft Genome of Tanacetum Coccineum: Genomic Comparison of Closely Related Tanacetum-Family Plants.</title>
        <authorList>
            <person name="Yamashiro T."/>
            <person name="Shiraishi A."/>
            <person name="Nakayama K."/>
            <person name="Satake H."/>
        </authorList>
    </citation>
    <scope>NUCLEOTIDE SEQUENCE</scope>
</reference>
<feature type="transmembrane region" description="Helical" evidence="1">
    <location>
        <begin position="62"/>
        <end position="82"/>
    </location>
</feature>
<name>A0ABQ5ITM0_9ASTR</name>
<keyword evidence="3" id="KW-1185">Reference proteome</keyword>
<dbReference type="EMBL" id="BQNB010021166">
    <property type="protein sequence ID" value="GJU03564.1"/>
    <property type="molecule type" value="Genomic_DNA"/>
</dbReference>
<evidence type="ECO:0000313" key="3">
    <source>
        <dbReference type="Proteomes" id="UP001151760"/>
    </source>
</evidence>
<accession>A0ABQ5ITM0</accession>
<evidence type="ECO:0000256" key="1">
    <source>
        <dbReference type="SAM" id="Phobius"/>
    </source>
</evidence>
<protein>
    <recommendedName>
        <fullName evidence="4">Transmembrane protein</fullName>
    </recommendedName>
</protein>